<evidence type="ECO:0000256" key="15">
    <source>
        <dbReference type="HAMAP-Rule" id="MF_00339"/>
    </source>
</evidence>
<keyword evidence="13 15" id="KW-0324">Glycolysis</keyword>
<keyword evidence="9 15" id="KW-0547">Nucleotide-binding</keyword>
<dbReference type="NCBIfam" id="NF002872">
    <property type="entry name" value="PRK03202.1"/>
    <property type="match status" value="1"/>
</dbReference>
<feature type="binding site" evidence="15">
    <location>
        <position position="259"/>
    </location>
    <ligand>
        <name>substrate</name>
        <note>ligand shared between dimeric partners</note>
    </ligand>
</feature>
<comment type="caution">
    <text evidence="15">Lacks conserved residue(s) required for the propagation of feature annotation.</text>
</comment>
<feature type="binding site" evidence="15">
    <location>
        <begin position="102"/>
        <end position="105"/>
    </location>
    <ligand>
        <name>ATP</name>
        <dbReference type="ChEBI" id="CHEBI:30616"/>
    </ligand>
</feature>
<dbReference type="InterPro" id="IPR022953">
    <property type="entry name" value="ATP_PFK"/>
</dbReference>
<comment type="pathway">
    <text evidence="4 15">Carbohydrate degradation; glycolysis; D-glyceraldehyde 3-phosphate and glycerone phosphate from D-glucose: step 3/4.</text>
</comment>
<dbReference type="InterPro" id="IPR012828">
    <property type="entry name" value="PFKA_ATP_prok"/>
</dbReference>
<dbReference type="InterPro" id="IPR000023">
    <property type="entry name" value="Phosphofructokinase_dom"/>
</dbReference>
<dbReference type="GO" id="GO:0005524">
    <property type="term" value="F:ATP binding"/>
    <property type="evidence" value="ECO:0007669"/>
    <property type="project" value="UniProtKB-UniRule"/>
</dbReference>
<dbReference type="PRINTS" id="PR00476">
    <property type="entry name" value="PHFRCTKINASE"/>
</dbReference>
<evidence type="ECO:0000256" key="11">
    <source>
        <dbReference type="ARBA" id="ARBA00022840"/>
    </source>
</evidence>
<feature type="binding site" evidence="15">
    <location>
        <begin position="72"/>
        <end position="73"/>
    </location>
    <ligand>
        <name>ATP</name>
        <dbReference type="ChEBI" id="CHEBI:30616"/>
    </ligand>
</feature>
<evidence type="ECO:0000256" key="8">
    <source>
        <dbReference type="ARBA" id="ARBA00022723"/>
    </source>
</evidence>
<proteinExistence type="inferred from homology"/>
<feature type="binding site" evidence="15">
    <location>
        <begin position="21"/>
        <end position="25"/>
    </location>
    <ligand>
        <name>ADP</name>
        <dbReference type="ChEBI" id="CHEBI:456216"/>
        <note>allosteric activator; ligand shared between dimeric partners</note>
    </ligand>
</feature>
<dbReference type="GO" id="GO:0005945">
    <property type="term" value="C:6-phosphofructokinase complex"/>
    <property type="evidence" value="ECO:0007669"/>
    <property type="project" value="TreeGrafter"/>
</dbReference>
<sequence length="335" mass="35440">MKKIGVLTSGGDAPGMNAAVRAVVRKAIHAGVEVVGVNRGYAGVIEGDFVKLDKSSVSDIIDRGGTFLRSARCDEFRTPEGRAKGAEQLRKEGIEGLIVIGGDGSFTGATLLTNETGIKTVGVPATIDNDIACTDDSIGYDTAMNTIIDAITKIRDTASSHERAFVIEAMGRHAGFLTLSAGLAGGAEAILVPEMKFNIDEVCNNIQAGYEAGKIHAIILVAEGVEIEGQEFTTNRDVNQSNAFIIGKEINDRTGFETRVSILGHIQRGGAPTGRDRLIASRLGAASVDALLAGETNKMVGIIHNKVEISDIKDAIEGNKEFDEELYQLANILSI</sequence>
<evidence type="ECO:0000256" key="13">
    <source>
        <dbReference type="ARBA" id="ARBA00023152"/>
    </source>
</evidence>
<comment type="caution">
    <text evidence="17">The sequence shown here is derived from an EMBL/GenBank/DDBJ whole genome shotgun (WGS) entry which is preliminary data.</text>
</comment>
<keyword evidence="11 15" id="KW-0067">ATP-binding</keyword>
<dbReference type="FunFam" id="3.40.50.460:FF:000002">
    <property type="entry name" value="ATP-dependent 6-phosphofructokinase"/>
    <property type="match status" value="1"/>
</dbReference>
<evidence type="ECO:0000313" key="18">
    <source>
        <dbReference type="Proteomes" id="UP000093514"/>
    </source>
</evidence>
<reference evidence="18" key="1">
    <citation type="submission" date="2016-07" db="EMBL/GenBank/DDBJ databases">
        <authorList>
            <person name="Florea S."/>
            <person name="Webb J.S."/>
            <person name="Jaromczyk J."/>
            <person name="Schardl C.L."/>
        </authorList>
    </citation>
    <scope>NUCLEOTIDE SEQUENCE [LARGE SCALE GENOMIC DNA]</scope>
    <source>
        <strain evidence="18">Z6</strain>
    </source>
</reference>
<dbReference type="GO" id="GO:0016208">
    <property type="term" value="F:AMP binding"/>
    <property type="evidence" value="ECO:0007669"/>
    <property type="project" value="TreeGrafter"/>
</dbReference>
<dbReference type="RefSeq" id="WP_068719201.1">
    <property type="nucleotide sequence ID" value="NZ_LWDV01000010.1"/>
</dbReference>
<protein>
    <recommendedName>
        <fullName evidence="15">ATP-dependent 6-phosphofructokinase</fullName>
        <shortName evidence="15">ATP-PFK</shortName>
        <shortName evidence="15">Phosphofructokinase</shortName>
        <ecNumber evidence="15">2.7.1.11</ecNumber>
    </recommendedName>
    <alternativeName>
        <fullName evidence="15">Phosphohexokinase</fullName>
    </alternativeName>
</protein>
<feature type="binding site" description="in other chain" evidence="15">
    <location>
        <begin position="126"/>
        <end position="128"/>
    </location>
    <ligand>
        <name>substrate</name>
        <note>ligand shared between dimeric partners</note>
    </ligand>
</feature>
<evidence type="ECO:0000256" key="9">
    <source>
        <dbReference type="ARBA" id="ARBA00022741"/>
    </source>
</evidence>
<evidence type="ECO:0000256" key="14">
    <source>
        <dbReference type="ARBA" id="ARBA00048070"/>
    </source>
</evidence>
<dbReference type="InterPro" id="IPR035966">
    <property type="entry name" value="PKF_sf"/>
</dbReference>
<dbReference type="AlphaFoldDB" id="A0A1C0A598"/>
<accession>A0A1C0A598</accession>
<reference evidence="17 18" key="2">
    <citation type="submission" date="2016-08" db="EMBL/GenBank/DDBJ databases">
        <title>Orenia metallireducens sp. nov. strain Z6, a Novel Metal-reducing Firmicute from the Deep Subsurface.</title>
        <authorList>
            <person name="Maxim B.I."/>
            <person name="Kenneth K."/>
            <person name="Flynn T.M."/>
            <person name="Oloughlin E.J."/>
            <person name="Locke R.A."/>
            <person name="Weber J.R."/>
            <person name="Egan S.M."/>
            <person name="Mackie R.I."/>
            <person name="Cann I.K."/>
        </authorList>
    </citation>
    <scope>NUCLEOTIDE SEQUENCE [LARGE SCALE GENOMIC DNA]</scope>
    <source>
        <strain evidence="17 18">Z6</strain>
    </source>
</reference>
<feature type="binding site" evidence="15">
    <location>
        <position position="11"/>
    </location>
    <ligand>
        <name>ATP</name>
        <dbReference type="ChEBI" id="CHEBI:30616"/>
    </ligand>
</feature>
<dbReference type="Gene3D" id="3.40.50.450">
    <property type="match status" value="1"/>
</dbReference>
<evidence type="ECO:0000256" key="5">
    <source>
        <dbReference type="ARBA" id="ARBA00022490"/>
    </source>
</evidence>
<dbReference type="PANTHER" id="PTHR13697">
    <property type="entry name" value="PHOSPHOFRUCTOKINASE"/>
    <property type="match status" value="1"/>
</dbReference>
<dbReference type="OrthoDB" id="9802503at2"/>
<name>A0A1C0A598_9FIRM</name>
<keyword evidence="10 15" id="KW-0418">Kinase</keyword>
<evidence type="ECO:0000256" key="4">
    <source>
        <dbReference type="ARBA" id="ARBA00004679"/>
    </source>
</evidence>
<evidence type="ECO:0000256" key="1">
    <source>
        <dbReference type="ARBA" id="ARBA00001946"/>
    </source>
</evidence>
<keyword evidence="7 15" id="KW-0808">Transferase</keyword>
<evidence type="ECO:0000256" key="12">
    <source>
        <dbReference type="ARBA" id="ARBA00022842"/>
    </source>
</evidence>
<dbReference type="EMBL" id="LWDV01000010">
    <property type="protein sequence ID" value="OCL25289.1"/>
    <property type="molecule type" value="Genomic_DNA"/>
</dbReference>
<feature type="binding site" evidence="15">
    <location>
        <position position="103"/>
    </location>
    <ligand>
        <name>Mg(2+)</name>
        <dbReference type="ChEBI" id="CHEBI:18420"/>
        <note>catalytic</note>
    </ligand>
</feature>
<evidence type="ECO:0000313" key="17">
    <source>
        <dbReference type="EMBL" id="OCL25289.1"/>
    </source>
</evidence>
<feature type="binding site" evidence="15">
    <location>
        <position position="163"/>
    </location>
    <ligand>
        <name>substrate</name>
        <note>ligand shared between dimeric partners</note>
    </ligand>
</feature>
<dbReference type="Pfam" id="PF00365">
    <property type="entry name" value="PFK"/>
    <property type="match status" value="1"/>
</dbReference>
<feature type="binding site" description="in other chain" evidence="15">
    <location>
        <begin position="265"/>
        <end position="268"/>
    </location>
    <ligand>
        <name>substrate</name>
        <note>ligand shared between dimeric partners</note>
    </ligand>
</feature>
<keyword evidence="6 15" id="KW-0021">Allosteric enzyme</keyword>
<dbReference type="FunFam" id="3.40.50.450:FF:000001">
    <property type="entry name" value="ATP-dependent 6-phosphofructokinase"/>
    <property type="match status" value="1"/>
</dbReference>
<feature type="binding site" description="in other chain" evidence="15">
    <location>
        <begin position="170"/>
        <end position="172"/>
    </location>
    <ligand>
        <name>substrate</name>
        <note>ligand shared between dimeric partners</note>
    </ligand>
</feature>
<dbReference type="Proteomes" id="UP000093514">
    <property type="component" value="Unassembled WGS sequence"/>
</dbReference>
<comment type="activity regulation">
    <text evidence="15">Allosterically activated by ADP and other diphosphonucleosides, and allosterically inhibited by phosphoenolpyruvate.</text>
</comment>
<dbReference type="HAMAP" id="MF_00339">
    <property type="entry name" value="Phosphofructokinase_I_B1"/>
    <property type="match status" value="1"/>
</dbReference>
<comment type="cofactor">
    <cofactor evidence="1 15">
        <name>Mg(2+)</name>
        <dbReference type="ChEBI" id="CHEBI:18420"/>
    </cofactor>
</comment>
<dbReference type="InterPro" id="IPR015912">
    <property type="entry name" value="Phosphofructokinase_CS"/>
</dbReference>
<dbReference type="GO" id="GO:0042802">
    <property type="term" value="F:identical protein binding"/>
    <property type="evidence" value="ECO:0007669"/>
    <property type="project" value="TreeGrafter"/>
</dbReference>
<comment type="subunit">
    <text evidence="15">Homotetramer.</text>
</comment>
<evidence type="ECO:0000256" key="3">
    <source>
        <dbReference type="ARBA" id="ARBA00004496"/>
    </source>
</evidence>
<dbReference type="GO" id="GO:0061621">
    <property type="term" value="P:canonical glycolysis"/>
    <property type="evidence" value="ECO:0007669"/>
    <property type="project" value="TreeGrafter"/>
</dbReference>
<dbReference type="GO" id="GO:0048029">
    <property type="term" value="F:monosaccharide binding"/>
    <property type="evidence" value="ECO:0007669"/>
    <property type="project" value="TreeGrafter"/>
</dbReference>
<keyword evidence="18" id="KW-1185">Reference proteome</keyword>
<feature type="active site" description="Proton acceptor" evidence="15">
    <location>
        <position position="128"/>
    </location>
</feature>
<dbReference type="SUPFAM" id="SSF53784">
    <property type="entry name" value="Phosphofructokinase"/>
    <property type="match status" value="1"/>
</dbReference>
<dbReference type="GO" id="GO:0070095">
    <property type="term" value="F:fructose-6-phosphate binding"/>
    <property type="evidence" value="ECO:0007669"/>
    <property type="project" value="TreeGrafter"/>
</dbReference>
<dbReference type="GO" id="GO:0046872">
    <property type="term" value="F:metal ion binding"/>
    <property type="evidence" value="ECO:0007669"/>
    <property type="project" value="UniProtKB-KW"/>
</dbReference>
<feature type="binding site" description="in other chain" evidence="15">
    <location>
        <begin position="186"/>
        <end position="188"/>
    </location>
    <ligand>
        <name>ADP</name>
        <dbReference type="ChEBI" id="CHEBI:456216"/>
        <note>allosteric activator; ligand shared between dimeric partners</note>
    </ligand>
</feature>
<comment type="function">
    <text evidence="2 15">Catalyzes the phosphorylation of D-fructose 6-phosphate to fructose 1,6-bisphosphate by ATP, the first committing step of glycolysis.</text>
</comment>
<evidence type="ECO:0000256" key="6">
    <source>
        <dbReference type="ARBA" id="ARBA00022533"/>
    </source>
</evidence>
<evidence type="ECO:0000256" key="10">
    <source>
        <dbReference type="ARBA" id="ARBA00022777"/>
    </source>
</evidence>
<feature type="binding site" description="in other chain" evidence="15">
    <location>
        <begin position="214"/>
        <end position="216"/>
    </location>
    <ligand>
        <name>ADP</name>
        <dbReference type="ChEBI" id="CHEBI:456216"/>
        <note>allosteric activator; ligand shared between dimeric partners</note>
    </ligand>
</feature>
<evidence type="ECO:0000256" key="2">
    <source>
        <dbReference type="ARBA" id="ARBA00002659"/>
    </source>
</evidence>
<comment type="catalytic activity">
    <reaction evidence="14 15">
        <text>beta-D-fructose 6-phosphate + ATP = beta-D-fructose 1,6-bisphosphate + ADP + H(+)</text>
        <dbReference type="Rhea" id="RHEA:16109"/>
        <dbReference type="ChEBI" id="CHEBI:15378"/>
        <dbReference type="ChEBI" id="CHEBI:30616"/>
        <dbReference type="ChEBI" id="CHEBI:32966"/>
        <dbReference type="ChEBI" id="CHEBI:57634"/>
        <dbReference type="ChEBI" id="CHEBI:456216"/>
        <dbReference type="EC" id="2.7.1.11"/>
    </reaction>
</comment>
<gene>
    <name evidence="15" type="primary">pfkA</name>
    <name evidence="17" type="ORF">U472_13100</name>
</gene>
<dbReference type="GO" id="GO:0003872">
    <property type="term" value="F:6-phosphofructokinase activity"/>
    <property type="evidence" value="ECO:0007669"/>
    <property type="project" value="UniProtKB-UniRule"/>
</dbReference>
<dbReference type="GO" id="GO:0006002">
    <property type="term" value="P:fructose 6-phosphate metabolic process"/>
    <property type="evidence" value="ECO:0007669"/>
    <property type="project" value="UniProtKB-UniRule"/>
</dbReference>
<organism evidence="17 18">
    <name type="scientific">Orenia metallireducens</name>
    <dbReference type="NCBI Taxonomy" id="1413210"/>
    <lineage>
        <taxon>Bacteria</taxon>
        <taxon>Bacillati</taxon>
        <taxon>Bacillota</taxon>
        <taxon>Clostridia</taxon>
        <taxon>Halanaerobiales</taxon>
        <taxon>Halobacteroidaceae</taxon>
        <taxon>Orenia</taxon>
    </lineage>
</organism>
<dbReference type="EC" id="2.7.1.11" evidence="15"/>
<dbReference type="PROSITE" id="PS00433">
    <property type="entry name" value="PHOSPHOFRUCTOKINASE"/>
    <property type="match status" value="1"/>
</dbReference>
<evidence type="ECO:0000256" key="7">
    <source>
        <dbReference type="ARBA" id="ARBA00022679"/>
    </source>
</evidence>
<dbReference type="PIRSF" id="PIRSF000532">
    <property type="entry name" value="ATP_PFK_prok"/>
    <property type="match status" value="1"/>
</dbReference>
<keyword evidence="8 15" id="KW-0479">Metal-binding</keyword>
<dbReference type="NCBIfam" id="TIGR02482">
    <property type="entry name" value="PFKA_ATP"/>
    <property type="match status" value="1"/>
</dbReference>
<feature type="binding site" description="in other chain" evidence="15">
    <location>
        <position position="223"/>
    </location>
    <ligand>
        <name>substrate</name>
        <note>ligand shared between dimeric partners</note>
    </ligand>
</feature>
<dbReference type="GO" id="GO:0030388">
    <property type="term" value="P:fructose 1,6-bisphosphate metabolic process"/>
    <property type="evidence" value="ECO:0007669"/>
    <property type="project" value="TreeGrafter"/>
</dbReference>
<dbReference type="Gene3D" id="3.40.50.460">
    <property type="entry name" value="Phosphofructokinase domain"/>
    <property type="match status" value="1"/>
</dbReference>
<dbReference type="UniPathway" id="UPA00109">
    <property type="reaction ID" value="UER00182"/>
</dbReference>
<feature type="domain" description="Phosphofructokinase" evidence="16">
    <location>
        <begin position="3"/>
        <end position="291"/>
    </location>
</feature>
<comment type="subcellular location">
    <subcellularLocation>
        <location evidence="3 15">Cytoplasm</location>
    </subcellularLocation>
</comment>
<keyword evidence="12 15" id="KW-0460">Magnesium</keyword>
<feature type="binding site" description="in other chain" evidence="15">
    <location>
        <position position="155"/>
    </location>
    <ligand>
        <name>ADP</name>
        <dbReference type="ChEBI" id="CHEBI:456216"/>
        <note>allosteric activator; ligand shared between dimeric partners</note>
    </ligand>
</feature>
<comment type="similarity">
    <text evidence="15">Belongs to the phosphofructokinase type A (PFKA) family. ATP-dependent PFK group I subfamily. Prokaryotic clade 'B1' sub-subfamily.</text>
</comment>
<dbReference type="InterPro" id="IPR012003">
    <property type="entry name" value="ATP_PFK_prok-type"/>
</dbReference>
<dbReference type="PANTHER" id="PTHR13697:SF4">
    <property type="entry name" value="ATP-DEPENDENT 6-PHOSPHOFRUCTOKINASE"/>
    <property type="match status" value="1"/>
</dbReference>
<keyword evidence="5 15" id="KW-0963">Cytoplasm</keyword>
<evidence type="ECO:0000259" key="16">
    <source>
        <dbReference type="Pfam" id="PF00365"/>
    </source>
</evidence>